<dbReference type="Proteomes" id="UP000024635">
    <property type="component" value="Unassembled WGS sequence"/>
</dbReference>
<protein>
    <submittedName>
        <fullName evidence="1">Uncharacterized protein</fullName>
    </submittedName>
</protein>
<dbReference type="AlphaFoldDB" id="A0A016RU03"/>
<comment type="caution">
    <text evidence="1">The sequence shown here is derived from an EMBL/GenBank/DDBJ whole genome shotgun (WGS) entry which is preliminary data.</text>
</comment>
<keyword evidence="2" id="KW-1185">Reference proteome</keyword>
<name>A0A016RU03_9BILA</name>
<gene>
    <name evidence="1" type="primary">Acey_s0373.g179</name>
    <name evidence="1" type="ORF">Y032_0373g179</name>
</gene>
<sequence length="76" mass="8658">MLFLCGHITNTTTHPKCELMQWRERSGVSLEWFHLSVRVLRTPGASCKQGYLKNSLQASPNILVCKLLLKNTCKQV</sequence>
<accession>A0A016RU03</accession>
<proteinExistence type="predicted"/>
<organism evidence="1 2">
    <name type="scientific">Ancylostoma ceylanicum</name>
    <dbReference type="NCBI Taxonomy" id="53326"/>
    <lineage>
        <taxon>Eukaryota</taxon>
        <taxon>Metazoa</taxon>
        <taxon>Ecdysozoa</taxon>
        <taxon>Nematoda</taxon>
        <taxon>Chromadorea</taxon>
        <taxon>Rhabditida</taxon>
        <taxon>Rhabditina</taxon>
        <taxon>Rhabditomorpha</taxon>
        <taxon>Strongyloidea</taxon>
        <taxon>Ancylostomatidae</taxon>
        <taxon>Ancylostomatinae</taxon>
        <taxon>Ancylostoma</taxon>
    </lineage>
</organism>
<dbReference type="EMBL" id="JARK01001709">
    <property type="protein sequence ID" value="EYB81828.1"/>
    <property type="molecule type" value="Genomic_DNA"/>
</dbReference>
<evidence type="ECO:0000313" key="2">
    <source>
        <dbReference type="Proteomes" id="UP000024635"/>
    </source>
</evidence>
<reference evidence="2" key="1">
    <citation type="journal article" date="2015" name="Nat. Genet.">
        <title>The genome and transcriptome of the zoonotic hookworm Ancylostoma ceylanicum identify infection-specific gene families.</title>
        <authorList>
            <person name="Schwarz E.M."/>
            <person name="Hu Y."/>
            <person name="Antoshechkin I."/>
            <person name="Miller M.M."/>
            <person name="Sternberg P.W."/>
            <person name="Aroian R.V."/>
        </authorList>
    </citation>
    <scope>NUCLEOTIDE SEQUENCE</scope>
    <source>
        <strain evidence="2">HY135</strain>
    </source>
</reference>
<evidence type="ECO:0000313" key="1">
    <source>
        <dbReference type="EMBL" id="EYB81828.1"/>
    </source>
</evidence>